<organism evidence="1 2">
    <name type="scientific">Filimonas zeae</name>
    <dbReference type="NCBI Taxonomy" id="1737353"/>
    <lineage>
        <taxon>Bacteria</taxon>
        <taxon>Pseudomonadati</taxon>
        <taxon>Bacteroidota</taxon>
        <taxon>Chitinophagia</taxon>
        <taxon>Chitinophagales</taxon>
        <taxon>Chitinophagaceae</taxon>
        <taxon>Filimonas</taxon>
    </lineage>
</organism>
<reference evidence="1" key="1">
    <citation type="journal article" date="2014" name="Int. J. Syst. Evol. Microbiol.">
        <title>Complete genome sequence of Corynebacterium casei LMG S-19264T (=DSM 44701T), isolated from a smear-ripened cheese.</title>
        <authorList>
            <consortium name="US DOE Joint Genome Institute (JGI-PGF)"/>
            <person name="Walter F."/>
            <person name="Albersmeier A."/>
            <person name="Kalinowski J."/>
            <person name="Ruckert C."/>
        </authorList>
    </citation>
    <scope>NUCLEOTIDE SEQUENCE</scope>
    <source>
        <strain evidence="1">CGMCC 1.15290</strain>
    </source>
</reference>
<evidence type="ECO:0000313" key="2">
    <source>
        <dbReference type="Proteomes" id="UP000627292"/>
    </source>
</evidence>
<protein>
    <recommendedName>
        <fullName evidence="3">DUF2007 domain-containing protein</fullName>
    </recommendedName>
</protein>
<dbReference type="Proteomes" id="UP000627292">
    <property type="component" value="Unassembled WGS sequence"/>
</dbReference>
<sequence>MTPNSWFLLLRLSDYTQASIIKGVLEENLIQVLLLNKQDSSYLNFGEVELYVPVHLKDIASHVLDKGLSN</sequence>
<dbReference type="AlphaFoldDB" id="A0A917J3X9"/>
<reference evidence="1" key="2">
    <citation type="submission" date="2020-09" db="EMBL/GenBank/DDBJ databases">
        <authorList>
            <person name="Sun Q."/>
            <person name="Zhou Y."/>
        </authorList>
    </citation>
    <scope>NUCLEOTIDE SEQUENCE</scope>
    <source>
        <strain evidence="1">CGMCC 1.15290</strain>
    </source>
</reference>
<accession>A0A917J3X9</accession>
<comment type="caution">
    <text evidence="1">The sequence shown here is derived from an EMBL/GenBank/DDBJ whole genome shotgun (WGS) entry which is preliminary data.</text>
</comment>
<dbReference type="RefSeq" id="WP_188958390.1">
    <property type="nucleotide sequence ID" value="NZ_BMIB01000006.1"/>
</dbReference>
<name>A0A917J3X9_9BACT</name>
<gene>
    <name evidence="1" type="ORF">GCM10011379_53350</name>
</gene>
<keyword evidence="2" id="KW-1185">Reference proteome</keyword>
<dbReference type="EMBL" id="BMIB01000006">
    <property type="protein sequence ID" value="GGH81247.1"/>
    <property type="molecule type" value="Genomic_DNA"/>
</dbReference>
<proteinExistence type="predicted"/>
<evidence type="ECO:0008006" key="3">
    <source>
        <dbReference type="Google" id="ProtNLM"/>
    </source>
</evidence>
<evidence type="ECO:0000313" key="1">
    <source>
        <dbReference type="EMBL" id="GGH81247.1"/>
    </source>
</evidence>